<accession>A0A2W4WIL8</accession>
<dbReference type="NCBIfam" id="NF007797">
    <property type="entry name" value="PRK10502.1"/>
    <property type="match status" value="1"/>
</dbReference>
<evidence type="ECO:0000256" key="1">
    <source>
        <dbReference type="ARBA" id="ARBA00007274"/>
    </source>
</evidence>
<dbReference type="CDD" id="cd05825">
    <property type="entry name" value="LbH_wcaF_like"/>
    <property type="match status" value="1"/>
</dbReference>
<dbReference type="GO" id="GO:0043886">
    <property type="term" value="F:structural constituent of carboxysome shell"/>
    <property type="evidence" value="ECO:0007669"/>
    <property type="project" value="UniProtKB-ARBA"/>
</dbReference>
<dbReference type="AlphaFoldDB" id="A0A2W4WIL8"/>
<dbReference type="NCBIfam" id="NF038307">
    <property type="entry name" value="EPS_acetyl_HpsU"/>
    <property type="match status" value="1"/>
</dbReference>
<dbReference type="GO" id="GO:0008374">
    <property type="term" value="F:O-acyltransferase activity"/>
    <property type="evidence" value="ECO:0007669"/>
    <property type="project" value="TreeGrafter"/>
</dbReference>
<dbReference type="EMBL" id="QBMN01000034">
    <property type="protein sequence ID" value="PZO43027.1"/>
    <property type="molecule type" value="Genomic_DNA"/>
</dbReference>
<keyword evidence="2 3" id="KW-0808">Transferase</keyword>
<evidence type="ECO:0000256" key="2">
    <source>
        <dbReference type="ARBA" id="ARBA00022679"/>
    </source>
</evidence>
<dbReference type="GO" id="GO:0005829">
    <property type="term" value="C:cytosol"/>
    <property type="evidence" value="ECO:0007669"/>
    <property type="project" value="TreeGrafter"/>
</dbReference>
<reference evidence="3 4" key="2">
    <citation type="submission" date="2018-06" db="EMBL/GenBank/DDBJ databases">
        <title>Metagenomic assembly of (sub)arctic Cyanobacteria and their associated microbiome from non-axenic cultures.</title>
        <authorList>
            <person name="Baurain D."/>
        </authorList>
    </citation>
    <scope>NUCLEOTIDE SEQUENCE [LARGE SCALE GENOMIC DNA]</scope>
    <source>
        <strain evidence="3">ULC041bin1</strain>
    </source>
</reference>
<dbReference type="Gene3D" id="2.160.10.10">
    <property type="entry name" value="Hexapeptide repeat proteins"/>
    <property type="match status" value="1"/>
</dbReference>
<dbReference type="PANTHER" id="PTHR23416:SF23">
    <property type="entry name" value="ACETYLTRANSFERASE C18B11.09C-RELATED"/>
    <property type="match status" value="1"/>
</dbReference>
<dbReference type="SUPFAM" id="SSF51161">
    <property type="entry name" value="Trimeric LpxA-like enzymes"/>
    <property type="match status" value="1"/>
</dbReference>
<proteinExistence type="inferred from homology"/>
<organism evidence="3 4">
    <name type="scientific">Shackletoniella antarctica</name>
    <dbReference type="NCBI Taxonomy" id="268115"/>
    <lineage>
        <taxon>Bacteria</taxon>
        <taxon>Bacillati</taxon>
        <taxon>Cyanobacteriota</taxon>
        <taxon>Cyanophyceae</taxon>
        <taxon>Oculatellales</taxon>
        <taxon>Oculatellaceae</taxon>
        <taxon>Shackletoniella</taxon>
    </lineage>
</organism>
<reference evidence="4" key="1">
    <citation type="submission" date="2018-04" db="EMBL/GenBank/DDBJ databases">
        <authorList>
            <person name="Cornet L."/>
        </authorList>
    </citation>
    <scope>NUCLEOTIDE SEQUENCE [LARGE SCALE GENOMIC DNA]</scope>
</reference>
<gene>
    <name evidence="3" type="ORF">DCF17_06850</name>
</gene>
<evidence type="ECO:0000313" key="4">
    <source>
        <dbReference type="Proteomes" id="UP000249081"/>
    </source>
</evidence>
<dbReference type="InterPro" id="IPR051159">
    <property type="entry name" value="Hexapeptide_acetyltransf"/>
</dbReference>
<sequence length="203" mass="21970">MTVSSSSDGVHGGGGDRPWVRLDAYDQSGYQPGRSKGIILLWWLLQAVIFPLTPHAAHGPRRWLLRQFGAKIGQGVVIRPTARFTYPWHVAIGDHSWIGDDVVLYSLTQITIGDHCVISQRSYLCTGSHNICDPRFGLEVAPVVIENGAWVATDCFVAPGVTVGANSVVGARSSVFKSLPPGQICVGHPCRAIAPRPMDFDVD</sequence>
<dbReference type="PANTHER" id="PTHR23416">
    <property type="entry name" value="SIALIC ACID SYNTHASE-RELATED"/>
    <property type="match status" value="1"/>
</dbReference>
<dbReference type="GO" id="GO:0031470">
    <property type="term" value="C:carboxysome"/>
    <property type="evidence" value="ECO:0007669"/>
    <property type="project" value="UniProtKB-ARBA"/>
</dbReference>
<protein>
    <submittedName>
        <fullName evidence="3">Colanic acid biosynthesis acetyltransferase WcaF</fullName>
    </submittedName>
</protein>
<comment type="similarity">
    <text evidence="1">Belongs to the transferase hexapeptide repeat family.</text>
</comment>
<comment type="caution">
    <text evidence="3">The sequence shown here is derived from an EMBL/GenBank/DDBJ whole genome shotgun (WGS) entry which is preliminary data.</text>
</comment>
<dbReference type="Proteomes" id="UP000249081">
    <property type="component" value="Unassembled WGS sequence"/>
</dbReference>
<name>A0A2W4WIL8_9CYAN</name>
<evidence type="ECO:0000313" key="3">
    <source>
        <dbReference type="EMBL" id="PZO43027.1"/>
    </source>
</evidence>
<dbReference type="InterPro" id="IPR011004">
    <property type="entry name" value="Trimer_LpxA-like_sf"/>
</dbReference>